<feature type="compositionally biased region" description="Acidic residues" evidence="1">
    <location>
        <begin position="277"/>
        <end position="295"/>
    </location>
</feature>
<dbReference type="SUPFAM" id="SSF57667">
    <property type="entry name" value="beta-beta-alpha zinc fingers"/>
    <property type="match status" value="1"/>
</dbReference>
<feature type="compositionally biased region" description="Polar residues" evidence="1">
    <location>
        <begin position="22"/>
        <end position="45"/>
    </location>
</feature>
<comment type="caution">
    <text evidence="2">The sequence shown here is derived from an EMBL/GenBank/DDBJ whole genome shotgun (WGS) entry which is preliminary data.</text>
</comment>
<accession>A0A9P5S8X3</accession>
<evidence type="ECO:0000313" key="3">
    <source>
        <dbReference type="Proteomes" id="UP000748756"/>
    </source>
</evidence>
<organism evidence="2 3">
    <name type="scientific">Linnemannia schmuckeri</name>
    <dbReference type="NCBI Taxonomy" id="64567"/>
    <lineage>
        <taxon>Eukaryota</taxon>
        <taxon>Fungi</taxon>
        <taxon>Fungi incertae sedis</taxon>
        <taxon>Mucoromycota</taxon>
        <taxon>Mortierellomycotina</taxon>
        <taxon>Mortierellomycetes</taxon>
        <taxon>Mortierellales</taxon>
        <taxon>Mortierellaceae</taxon>
        <taxon>Linnemannia</taxon>
    </lineage>
</organism>
<dbReference type="Proteomes" id="UP000748756">
    <property type="component" value="Unassembled WGS sequence"/>
</dbReference>
<feature type="compositionally biased region" description="Basic and acidic residues" evidence="1">
    <location>
        <begin position="145"/>
        <end position="158"/>
    </location>
</feature>
<reference evidence="2" key="1">
    <citation type="journal article" date="2020" name="Fungal Divers.">
        <title>Resolving the Mortierellaceae phylogeny through synthesis of multi-gene phylogenetics and phylogenomics.</title>
        <authorList>
            <person name="Vandepol N."/>
            <person name="Liber J."/>
            <person name="Desiro A."/>
            <person name="Na H."/>
            <person name="Kennedy M."/>
            <person name="Barry K."/>
            <person name="Grigoriev I.V."/>
            <person name="Miller A.N."/>
            <person name="O'Donnell K."/>
            <person name="Stajich J.E."/>
            <person name="Bonito G."/>
        </authorList>
    </citation>
    <scope>NUCLEOTIDE SEQUENCE</scope>
    <source>
        <strain evidence="2">NRRL 6426</strain>
    </source>
</reference>
<feature type="compositionally biased region" description="Acidic residues" evidence="1">
    <location>
        <begin position="315"/>
        <end position="324"/>
    </location>
</feature>
<keyword evidence="3" id="KW-1185">Reference proteome</keyword>
<evidence type="ECO:0000256" key="1">
    <source>
        <dbReference type="SAM" id="MobiDB-lite"/>
    </source>
</evidence>
<dbReference type="EMBL" id="JAAAUQ010000026">
    <property type="protein sequence ID" value="KAF9156394.1"/>
    <property type="molecule type" value="Genomic_DNA"/>
</dbReference>
<dbReference type="OrthoDB" id="2440782at2759"/>
<sequence>MAMLSTHCLSRRHLARVRKQRQIQGQEQDQPQNSDTKEPATQQGAIPSLWVSPISVAVNSPSHAVTMEDAVAASESNPITQKQPARTGKSATQRKRKQERDRKKVRAQSEKQWKPGHGVVSQRVQGQEEMKEDDETTASTSNEMLGDKHHDGYKDDDKVSTALSDTAAELDQIDSSSPLVAGSDIAAFITEVAPLMFNAACLQQQPQQPQQQNWHCSICNSSWRQERAWKGHLLSAQHLRHTLATMQQTAPDIQPYGRVDVMASMDPFGWGTGAGVIEEEEEEPEEEEVDGENSYDDNSSNNNNNNNVEGKAVDNEGDDMDMSD</sequence>
<gene>
    <name evidence="2" type="ORF">BG015_005603</name>
</gene>
<feature type="region of interest" description="Disordered" evidence="1">
    <location>
        <begin position="70"/>
        <end position="158"/>
    </location>
</feature>
<feature type="compositionally biased region" description="Low complexity" evidence="1">
    <location>
        <begin position="296"/>
        <end position="307"/>
    </location>
</feature>
<protein>
    <submittedName>
        <fullName evidence="2">Uncharacterized protein</fullName>
    </submittedName>
</protein>
<name>A0A9P5S8X3_9FUNG</name>
<dbReference type="AlphaFoldDB" id="A0A9P5S8X3"/>
<evidence type="ECO:0000313" key="2">
    <source>
        <dbReference type="EMBL" id="KAF9156394.1"/>
    </source>
</evidence>
<feature type="region of interest" description="Disordered" evidence="1">
    <location>
        <begin position="270"/>
        <end position="324"/>
    </location>
</feature>
<proteinExistence type="predicted"/>
<feature type="compositionally biased region" description="Basic residues" evidence="1">
    <location>
        <begin position="9"/>
        <end position="21"/>
    </location>
</feature>
<feature type="compositionally biased region" description="Polar residues" evidence="1">
    <location>
        <begin position="74"/>
        <end position="84"/>
    </location>
</feature>
<dbReference type="InterPro" id="IPR036236">
    <property type="entry name" value="Znf_C2H2_sf"/>
</dbReference>
<feature type="compositionally biased region" description="Basic and acidic residues" evidence="1">
    <location>
        <begin position="98"/>
        <end position="113"/>
    </location>
</feature>
<feature type="region of interest" description="Disordered" evidence="1">
    <location>
        <begin position="1"/>
        <end position="47"/>
    </location>
</feature>